<evidence type="ECO:0000259" key="4">
    <source>
        <dbReference type="PROSITE" id="PS00498"/>
    </source>
</evidence>
<evidence type="ECO:0000259" key="3">
    <source>
        <dbReference type="PROSITE" id="PS00497"/>
    </source>
</evidence>
<dbReference type="InterPro" id="IPR002227">
    <property type="entry name" value="Tyrosinase_Cu-bd"/>
</dbReference>
<dbReference type="Gene3D" id="1.10.1280.10">
    <property type="entry name" value="Di-copper center containing domain from catechol oxidase"/>
    <property type="match status" value="1"/>
</dbReference>
<name>A0A9Q9AV04_9PEZI</name>
<feature type="domain" description="Tyrosinase copper-binding" evidence="4">
    <location>
        <begin position="176"/>
        <end position="187"/>
    </location>
</feature>
<dbReference type="Pfam" id="PF00264">
    <property type="entry name" value="Tyrosinase"/>
    <property type="match status" value="1"/>
</dbReference>
<dbReference type="OrthoDB" id="6132182at2759"/>
<reference evidence="5" key="1">
    <citation type="submission" date="2022-06" db="EMBL/GenBank/DDBJ databases">
        <title>Complete genome sequences of two strains of the flax pathogen Septoria linicola.</title>
        <authorList>
            <person name="Lapalu N."/>
            <person name="Simon A."/>
            <person name="Demenou B."/>
            <person name="Paumier D."/>
            <person name="Guillot M.-P."/>
            <person name="Gout L."/>
            <person name="Valade R."/>
        </authorList>
    </citation>
    <scope>NUCLEOTIDE SEQUENCE</scope>
    <source>
        <strain evidence="5">SE15195</strain>
    </source>
</reference>
<keyword evidence="6" id="KW-1185">Reference proteome</keyword>
<sequence>MPNGYGVPGARSIWEELQWAHIKSKNWIHGVPAFLPWHRYYLRAHELLLAEHCNYNLGTPYWEEARDVANLAGAAVWDAQFGFGGDGRAGDDCVASGPFSNLTLVFNGDGIAGPPDCLKRRFDPIAFNRAAQSEIDICLRSPDWAGASGCYENWVHIAGHEGVGQTMADALLAPGDPIFFLHHANIDRMWWQWQLAGLPRRLSEMGRPNTPGHDFNTANQWAQPGPEWTATSGDNGPETTLNHVLWIAEIVPNATIGQVMDLRGPVACANYV</sequence>
<dbReference type="PROSITE" id="PS00498">
    <property type="entry name" value="TYROSINASE_2"/>
    <property type="match status" value="1"/>
</dbReference>
<feature type="domain" description="Tyrosinase copper-binding" evidence="3">
    <location>
        <begin position="29"/>
        <end position="46"/>
    </location>
</feature>
<dbReference type="InterPro" id="IPR008922">
    <property type="entry name" value="Di-copper_centre_dom_sf"/>
</dbReference>
<organism evidence="5 6">
    <name type="scientific">Septoria linicola</name>
    <dbReference type="NCBI Taxonomy" id="215465"/>
    <lineage>
        <taxon>Eukaryota</taxon>
        <taxon>Fungi</taxon>
        <taxon>Dikarya</taxon>
        <taxon>Ascomycota</taxon>
        <taxon>Pezizomycotina</taxon>
        <taxon>Dothideomycetes</taxon>
        <taxon>Dothideomycetidae</taxon>
        <taxon>Mycosphaerellales</taxon>
        <taxon>Mycosphaerellaceae</taxon>
        <taxon>Septoria</taxon>
    </lineage>
</organism>
<accession>A0A9Q9AV04</accession>
<dbReference type="PRINTS" id="PR00092">
    <property type="entry name" value="TYROSINASE"/>
</dbReference>
<dbReference type="EMBL" id="CP099424">
    <property type="protein sequence ID" value="USW55640.1"/>
    <property type="molecule type" value="Genomic_DNA"/>
</dbReference>
<protein>
    <submittedName>
        <fullName evidence="5">Tyrosinase copper-binding domain, di-copper centre-containing domain superfamily</fullName>
    </submittedName>
</protein>
<dbReference type="Proteomes" id="UP001056384">
    <property type="component" value="Chromosome 7"/>
</dbReference>
<gene>
    <name evidence="5" type="ORF">Slin15195_G089590</name>
</gene>
<dbReference type="PROSITE" id="PS00497">
    <property type="entry name" value="TYROSINASE_1"/>
    <property type="match status" value="1"/>
</dbReference>
<evidence type="ECO:0000256" key="2">
    <source>
        <dbReference type="ARBA" id="ARBA00023008"/>
    </source>
</evidence>
<evidence type="ECO:0000313" key="6">
    <source>
        <dbReference type="Proteomes" id="UP001056384"/>
    </source>
</evidence>
<keyword evidence="1" id="KW-0479">Metal-binding</keyword>
<keyword evidence="2" id="KW-0186">Copper</keyword>
<dbReference type="PANTHER" id="PTHR11474">
    <property type="entry name" value="TYROSINASE FAMILY MEMBER"/>
    <property type="match status" value="1"/>
</dbReference>
<evidence type="ECO:0000256" key="1">
    <source>
        <dbReference type="ARBA" id="ARBA00022723"/>
    </source>
</evidence>
<proteinExistence type="predicted"/>
<dbReference type="SUPFAM" id="SSF48056">
    <property type="entry name" value="Di-copper centre-containing domain"/>
    <property type="match status" value="1"/>
</dbReference>
<dbReference type="GO" id="GO:0016491">
    <property type="term" value="F:oxidoreductase activity"/>
    <property type="evidence" value="ECO:0007669"/>
    <property type="project" value="InterPro"/>
</dbReference>
<evidence type="ECO:0000313" key="5">
    <source>
        <dbReference type="EMBL" id="USW55640.1"/>
    </source>
</evidence>
<dbReference type="PANTHER" id="PTHR11474:SF126">
    <property type="entry name" value="TYROSINASE-LIKE PROTEIN TYR-1-RELATED"/>
    <property type="match status" value="1"/>
</dbReference>
<dbReference type="GO" id="GO:0046872">
    <property type="term" value="F:metal ion binding"/>
    <property type="evidence" value="ECO:0007669"/>
    <property type="project" value="UniProtKB-KW"/>
</dbReference>
<dbReference type="AlphaFoldDB" id="A0A9Q9AV04"/>
<dbReference type="InterPro" id="IPR050316">
    <property type="entry name" value="Tyrosinase/Hemocyanin"/>
</dbReference>